<comment type="subcellular location">
    <subcellularLocation>
        <location evidence="1">Cell membrane</location>
        <topology evidence="1">Multi-pass membrane protein</topology>
    </subcellularLocation>
    <subcellularLocation>
        <location evidence="9">Membrane</location>
        <topology evidence="9">Multi-pass membrane protein</topology>
    </subcellularLocation>
</comment>
<dbReference type="Pfam" id="PF00361">
    <property type="entry name" value="Proton_antipo_M"/>
    <property type="match status" value="1"/>
</dbReference>
<keyword evidence="3" id="KW-0050">Antiport</keyword>
<accession>A0A0B4XMR8</accession>
<reference evidence="15 16" key="1">
    <citation type="journal article" date="2012" name="J. Bacteriol.">
        <title>Genome sequence of an alkane-degrading bacterium, Alcanivorax pacificus type strain W11-5, isolated from deep sea sediment.</title>
        <authorList>
            <person name="Lai Q."/>
            <person name="Shao Z."/>
        </authorList>
    </citation>
    <scope>NUCLEOTIDE SEQUENCE [LARGE SCALE GENOMIC DNA]</scope>
    <source>
        <strain evidence="15 16">W11-5</strain>
    </source>
</reference>
<feature type="transmembrane region" description="Helical" evidence="10">
    <location>
        <begin position="408"/>
        <end position="430"/>
    </location>
</feature>
<dbReference type="InterPro" id="IPR001750">
    <property type="entry name" value="ND/Mrp_TM"/>
</dbReference>
<evidence type="ECO:0000259" key="13">
    <source>
        <dbReference type="Pfam" id="PF13244"/>
    </source>
</evidence>
<feature type="domain" description="NADH-Ubiquinone oxidoreductase (complex I) chain 5 N-terminal" evidence="12">
    <location>
        <begin position="62"/>
        <end position="106"/>
    </location>
</feature>
<evidence type="ECO:0000256" key="8">
    <source>
        <dbReference type="ARBA" id="ARBA00023136"/>
    </source>
</evidence>
<feature type="transmembrane region" description="Helical" evidence="10">
    <location>
        <begin position="682"/>
        <end position="704"/>
    </location>
</feature>
<feature type="domain" description="MrpA C-terminal/MbhD" evidence="13">
    <location>
        <begin position="608"/>
        <end position="670"/>
    </location>
</feature>
<evidence type="ECO:0000256" key="6">
    <source>
        <dbReference type="ARBA" id="ARBA00022989"/>
    </source>
</evidence>
<keyword evidence="7" id="KW-0406">Ion transport</keyword>
<name>A0A0B4XMR8_9GAMM</name>
<gene>
    <name evidence="15" type="ORF">S7S_06030</name>
</gene>
<feature type="domain" description="MrpA C-terminal/MbhE" evidence="14">
    <location>
        <begin position="681"/>
        <end position="760"/>
    </location>
</feature>
<dbReference type="Pfam" id="PF20501">
    <property type="entry name" value="MbhE"/>
    <property type="match status" value="1"/>
</dbReference>
<feature type="transmembrane region" description="Helical" evidence="10">
    <location>
        <begin position="77"/>
        <end position="95"/>
    </location>
</feature>
<evidence type="ECO:0000256" key="1">
    <source>
        <dbReference type="ARBA" id="ARBA00004651"/>
    </source>
</evidence>
<dbReference type="PANTHER" id="PTHR43373:SF1">
    <property type="entry name" value="NA(+)_H(+) ANTIPORTER SUBUNIT A"/>
    <property type="match status" value="1"/>
</dbReference>
<dbReference type="STRING" id="391936.S7S_06030"/>
<dbReference type="EMBL" id="CP004387">
    <property type="protein sequence ID" value="AJD47622.1"/>
    <property type="molecule type" value="Genomic_DNA"/>
</dbReference>
<dbReference type="Pfam" id="PF00662">
    <property type="entry name" value="Proton_antipo_N"/>
    <property type="match status" value="1"/>
</dbReference>
<feature type="transmembrane region" description="Helical" evidence="10">
    <location>
        <begin position="27"/>
        <end position="45"/>
    </location>
</feature>
<dbReference type="RefSeq" id="WP_041025939.1">
    <property type="nucleotide sequence ID" value="NZ_CP004387.1"/>
</dbReference>
<feature type="transmembrane region" description="Helical" evidence="10">
    <location>
        <begin position="564"/>
        <end position="585"/>
    </location>
</feature>
<feature type="transmembrane region" description="Helical" evidence="10">
    <location>
        <begin position="320"/>
        <end position="344"/>
    </location>
</feature>
<feature type="transmembrane region" description="Helical" evidence="10">
    <location>
        <begin position="745"/>
        <end position="763"/>
    </location>
</feature>
<keyword evidence="5 9" id="KW-0812">Transmembrane</keyword>
<dbReference type="HOGENOM" id="CLU_007100_2_1_6"/>
<dbReference type="OrthoDB" id="9811798at2"/>
<dbReference type="InterPro" id="IPR001516">
    <property type="entry name" value="Proton_antipo_N"/>
</dbReference>
<dbReference type="InterPro" id="IPR025383">
    <property type="entry name" value="MrpA_C/MbhD"/>
</dbReference>
<dbReference type="GO" id="GO:0015297">
    <property type="term" value="F:antiporter activity"/>
    <property type="evidence" value="ECO:0007669"/>
    <property type="project" value="UniProtKB-KW"/>
</dbReference>
<keyword evidence="4" id="KW-1003">Cell membrane</keyword>
<keyword evidence="8 10" id="KW-0472">Membrane</keyword>
<dbReference type="Pfam" id="PF13244">
    <property type="entry name" value="MbhD"/>
    <property type="match status" value="1"/>
</dbReference>
<evidence type="ECO:0000313" key="16">
    <source>
        <dbReference type="Proteomes" id="UP000006764"/>
    </source>
</evidence>
<keyword evidence="6 10" id="KW-1133">Transmembrane helix</keyword>
<dbReference type="InterPro" id="IPR046806">
    <property type="entry name" value="MrpA_C/MbhE"/>
</dbReference>
<evidence type="ECO:0000256" key="2">
    <source>
        <dbReference type="ARBA" id="ARBA00022448"/>
    </source>
</evidence>
<dbReference type="Proteomes" id="UP000006764">
    <property type="component" value="Chromosome"/>
</dbReference>
<keyword evidence="16" id="KW-1185">Reference proteome</keyword>
<evidence type="ECO:0000256" key="5">
    <source>
        <dbReference type="ARBA" id="ARBA00022692"/>
    </source>
</evidence>
<evidence type="ECO:0000259" key="14">
    <source>
        <dbReference type="Pfam" id="PF20501"/>
    </source>
</evidence>
<feature type="transmembrane region" description="Helical" evidence="10">
    <location>
        <begin position="198"/>
        <end position="217"/>
    </location>
</feature>
<dbReference type="GO" id="GO:0005886">
    <property type="term" value="C:plasma membrane"/>
    <property type="evidence" value="ECO:0007669"/>
    <property type="project" value="UniProtKB-SubCell"/>
</dbReference>
<sequence>MLLAVLSGFLIAALAPALYRLTPRFAAPLLALLPAGLFIWFVQLLPQISAGGSLRVSHAWIPGLSIHLSFLVDGLSLLFALLISGIGTFIVLFAGRYLGGHRDLPRLMVLLLCFMAAMLGLVLSDNLISLFVFWELTSITSYLLIGFNHEDAKARASALQGLFVTVGGGLALMTGLIMLGLAGGSFELSEVLDQREVLQAHPLFVPMLLLILAGAFTKSAQFPFHFWLPNAMAAPTPVSAYLHSATMVKAGVYLLARLQPALGGNNLWLVLLGLTGAVTMLLGIYLASRSTGIKRLLAYSTVMALGTLTMLIGIGTDKALAAMIAFLVAHSLYKGALFMIAGVLDYSTGSKDFLAVRGMARQMPITTLTAILAALSLAGVLPLFGFIAKEMMLESVLHAPLLAKVLTLFAFLAATLGVTAALVIGVRPWFGTPLPTQKPFRQAPAALLAGPVVLALLSLMFGLFPDWPEATLLAAAASASAGHAVTPGMALWHGVNTPLLMSLGALALGALLFARWATWRRLTQATETLALRVGPERLYALMMDGLVRFSAWQTRVLQNGYLRYYLITTLMTMTALVWTAASLNHDSFTFHLTLSGIAPHEFVIAGTLAAAAIAAALTSERLGAVAALGTIGFTVALTYVLFSAPDLGITQVLVETLTVILLVLVLFRLPGFLRLSSRPVRLFDALVGLIVGGTFTVLLLAVTATRYYHSISSYFIEHSVSDGFGRNIVNVILVDFRALDTLGEIAVLALAAIGVFAMIKLRAEDHA</sequence>
<feature type="transmembrane region" description="Helical" evidence="10">
    <location>
        <begin position="161"/>
        <end position="186"/>
    </location>
</feature>
<feature type="transmembrane region" description="Helical" evidence="10">
    <location>
        <begin position="268"/>
        <end position="287"/>
    </location>
</feature>
<feature type="transmembrane region" description="Helical" evidence="10">
    <location>
        <begin position="499"/>
        <end position="518"/>
    </location>
</feature>
<feature type="transmembrane region" description="Helical" evidence="10">
    <location>
        <begin position="624"/>
        <end position="642"/>
    </location>
</feature>
<feature type="transmembrane region" description="Helical" evidence="10">
    <location>
        <begin position="296"/>
        <end position="314"/>
    </location>
</feature>
<feature type="transmembrane region" description="Helical" evidence="10">
    <location>
        <begin position="107"/>
        <end position="124"/>
    </location>
</feature>
<feature type="transmembrane region" description="Helical" evidence="10">
    <location>
        <begin position="648"/>
        <end position="670"/>
    </location>
</feature>
<dbReference type="InterPro" id="IPR050616">
    <property type="entry name" value="CPA3_Na-H_Antiporter_A"/>
</dbReference>
<organism evidence="15 16">
    <name type="scientific">Isoalcanivorax pacificus W11-5</name>
    <dbReference type="NCBI Taxonomy" id="391936"/>
    <lineage>
        <taxon>Bacteria</taxon>
        <taxon>Pseudomonadati</taxon>
        <taxon>Pseudomonadota</taxon>
        <taxon>Gammaproteobacteria</taxon>
        <taxon>Oceanospirillales</taxon>
        <taxon>Alcanivoracaceae</taxon>
        <taxon>Isoalcanivorax</taxon>
    </lineage>
</organism>
<keyword evidence="2" id="KW-0813">Transport</keyword>
<dbReference type="GO" id="GO:0006811">
    <property type="term" value="P:monoatomic ion transport"/>
    <property type="evidence" value="ECO:0007669"/>
    <property type="project" value="UniProtKB-KW"/>
</dbReference>
<evidence type="ECO:0000313" key="15">
    <source>
        <dbReference type="EMBL" id="AJD47622.1"/>
    </source>
</evidence>
<feature type="transmembrane region" description="Helical" evidence="10">
    <location>
        <begin position="365"/>
        <end position="388"/>
    </location>
</feature>
<evidence type="ECO:0000259" key="12">
    <source>
        <dbReference type="Pfam" id="PF00662"/>
    </source>
</evidence>
<dbReference type="AlphaFoldDB" id="A0A0B4XMR8"/>
<evidence type="ECO:0000256" key="4">
    <source>
        <dbReference type="ARBA" id="ARBA00022475"/>
    </source>
</evidence>
<evidence type="ECO:0000256" key="3">
    <source>
        <dbReference type="ARBA" id="ARBA00022449"/>
    </source>
</evidence>
<feature type="transmembrane region" description="Helical" evidence="10">
    <location>
        <begin position="597"/>
        <end position="617"/>
    </location>
</feature>
<dbReference type="NCBIfam" id="NF009287">
    <property type="entry name" value="PRK12647.1"/>
    <property type="match status" value="1"/>
</dbReference>
<dbReference type="PRINTS" id="PR01434">
    <property type="entry name" value="NADHDHGNASE5"/>
</dbReference>
<feature type="transmembrane region" description="Helical" evidence="10">
    <location>
        <begin position="442"/>
        <end position="464"/>
    </location>
</feature>
<feature type="transmembrane region" description="Helical" evidence="10">
    <location>
        <begin position="130"/>
        <end position="149"/>
    </location>
</feature>
<dbReference type="PANTHER" id="PTHR43373">
    <property type="entry name" value="NA(+)/H(+) ANTIPORTER SUBUNIT"/>
    <property type="match status" value="1"/>
</dbReference>
<evidence type="ECO:0000259" key="11">
    <source>
        <dbReference type="Pfam" id="PF00361"/>
    </source>
</evidence>
<protein>
    <submittedName>
        <fullName evidence="15">Monovalent cation/H+ antiporter subunit A</fullName>
    </submittedName>
</protein>
<evidence type="ECO:0000256" key="7">
    <source>
        <dbReference type="ARBA" id="ARBA00023065"/>
    </source>
</evidence>
<proteinExistence type="predicted"/>
<evidence type="ECO:0000256" key="9">
    <source>
        <dbReference type="RuleBase" id="RU000320"/>
    </source>
</evidence>
<feature type="domain" description="NADH:quinone oxidoreductase/Mrp antiporter transmembrane" evidence="11">
    <location>
        <begin position="124"/>
        <end position="407"/>
    </location>
</feature>
<dbReference type="KEGG" id="apac:S7S_06030"/>
<evidence type="ECO:0000256" key="10">
    <source>
        <dbReference type="SAM" id="Phobius"/>
    </source>
</evidence>